<evidence type="ECO:0000313" key="11">
    <source>
        <dbReference type="Proteomes" id="UP001055125"/>
    </source>
</evidence>
<evidence type="ECO:0000256" key="7">
    <source>
        <dbReference type="SAM" id="Phobius"/>
    </source>
</evidence>
<keyword evidence="7" id="KW-0812">Transmembrane</keyword>
<keyword evidence="3 6" id="KW-0378">Hydrolase</keyword>
<keyword evidence="1 6" id="KW-0645">Protease</keyword>
<comment type="caution">
    <text evidence="10">The sequence shown here is derived from an EMBL/GenBank/DDBJ whole genome shotgun (WGS) entry which is preliminary data.</text>
</comment>
<dbReference type="InterPro" id="IPR051156">
    <property type="entry name" value="Mito/Outer_Membr_Metalloprot"/>
</dbReference>
<keyword evidence="7" id="KW-1133">Transmembrane helix</keyword>
<dbReference type="Pfam" id="PF01435">
    <property type="entry name" value="Peptidase_M48"/>
    <property type="match status" value="1"/>
</dbReference>
<name>A0ABQ4RZP7_9HYPH</name>
<evidence type="ECO:0000259" key="9">
    <source>
        <dbReference type="Pfam" id="PF23368"/>
    </source>
</evidence>
<evidence type="ECO:0000313" key="10">
    <source>
        <dbReference type="EMBL" id="GJD96176.1"/>
    </source>
</evidence>
<comment type="cofactor">
    <cofactor evidence="6">
        <name>Zn(2+)</name>
        <dbReference type="ChEBI" id="CHEBI:29105"/>
    </cofactor>
    <text evidence="6">Binds 1 zinc ion per subunit.</text>
</comment>
<evidence type="ECO:0000256" key="3">
    <source>
        <dbReference type="ARBA" id="ARBA00022801"/>
    </source>
</evidence>
<feature type="domain" description="Peptidase M48" evidence="8">
    <location>
        <begin position="162"/>
        <end position="332"/>
    </location>
</feature>
<dbReference type="Pfam" id="PF23368">
    <property type="entry name" value="DUF7092"/>
    <property type="match status" value="1"/>
</dbReference>
<keyword evidence="2" id="KW-0479">Metal-binding</keyword>
<dbReference type="RefSeq" id="WP_238245287.1">
    <property type="nucleotide sequence ID" value="NZ_BPQP01000056.1"/>
</dbReference>
<evidence type="ECO:0000256" key="4">
    <source>
        <dbReference type="ARBA" id="ARBA00022833"/>
    </source>
</evidence>
<comment type="similarity">
    <text evidence="6">Belongs to the peptidase M48 family.</text>
</comment>
<sequence>MSGPTAAGTYFDGRSARPHPVELRLTDQLAITGEGIALAWDLFAVRTAGAVPPITRLRRAGDPALVEFSDEVFAASLRAACPDFEQEEKAEGGGRLRLVLWSVAAGLSVLLVAIFGVPAVAVRLAPLVPSGLEARLGAVVDGEIVRLLDEPPECSHAPARAVLDRLVQRLAQGRNLPAEIRVSVRKHDMANALTLPGGRVIVLSGLIERSKSADEFAGVLAHELGHVAARDPMRSLIAASGTSFLLSLVLGDLTGSTIIVAAGQAAISAGYSRDAERAADDYAVATMTGAGGRGEALASVLERIAGNEKREGASDFLRSHPFTDERAKRIRAQAGGESEQARILDEADWAVLKGICRGAEKR</sequence>
<reference evidence="10" key="1">
    <citation type="journal article" date="2021" name="Front. Microbiol.">
        <title>Comprehensive Comparative Genomics and Phenotyping of Methylobacterium Species.</title>
        <authorList>
            <person name="Alessa O."/>
            <person name="Ogura Y."/>
            <person name="Fujitani Y."/>
            <person name="Takami H."/>
            <person name="Hayashi T."/>
            <person name="Sahin N."/>
            <person name="Tani A."/>
        </authorList>
    </citation>
    <scope>NUCLEOTIDE SEQUENCE</scope>
    <source>
        <strain evidence="10">DSM 19015</strain>
    </source>
</reference>
<keyword evidence="7" id="KW-0472">Membrane</keyword>
<dbReference type="GO" id="GO:0008233">
    <property type="term" value="F:peptidase activity"/>
    <property type="evidence" value="ECO:0007669"/>
    <property type="project" value="UniProtKB-KW"/>
</dbReference>
<dbReference type="PANTHER" id="PTHR22726">
    <property type="entry name" value="METALLOENDOPEPTIDASE OMA1"/>
    <property type="match status" value="1"/>
</dbReference>
<evidence type="ECO:0000256" key="2">
    <source>
        <dbReference type="ARBA" id="ARBA00022723"/>
    </source>
</evidence>
<keyword evidence="4 6" id="KW-0862">Zinc</keyword>
<dbReference type="InterPro" id="IPR055518">
    <property type="entry name" value="DUF7092"/>
</dbReference>
<accession>A0ABQ4RZP7</accession>
<gene>
    <name evidence="10" type="primary">bepA_5</name>
    <name evidence="10" type="ORF">OCOJLMKI_3395</name>
</gene>
<dbReference type="Gene3D" id="3.30.2010.10">
    <property type="entry name" value="Metalloproteases ('zincins'), catalytic domain"/>
    <property type="match status" value="1"/>
</dbReference>
<protein>
    <submittedName>
        <fullName evidence="10">Beta-barrel assembly-enhancing protease</fullName>
    </submittedName>
</protein>
<dbReference type="GO" id="GO:0006508">
    <property type="term" value="P:proteolysis"/>
    <property type="evidence" value="ECO:0007669"/>
    <property type="project" value="UniProtKB-KW"/>
</dbReference>
<keyword evidence="11" id="KW-1185">Reference proteome</keyword>
<evidence type="ECO:0000256" key="5">
    <source>
        <dbReference type="ARBA" id="ARBA00023049"/>
    </source>
</evidence>
<dbReference type="CDD" id="cd07332">
    <property type="entry name" value="M48C_Oma1_like"/>
    <property type="match status" value="1"/>
</dbReference>
<proteinExistence type="inferred from homology"/>
<reference evidence="10" key="2">
    <citation type="submission" date="2021-08" db="EMBL/GenBank/DDBJ databases">
        <authorList>
            <person name="Tani A."/>
            <person name="Ola A."/>
            <person name="Ogura Y."/>
            <person name="Katsura K."/>
            <person name="Hayashi T."/>
        </authorList>
    </citation>
    <scope>NUCLEOTIDE SEQUENCE</scope>
    <source>
        <strain evidence="10">DSM 19015</strain>
    </source>
</reference>
<dbReference type="Proteomes" id="UP001055125">
    <property type="component" value="Unassembled WGS sequence"/>
</dbReference>
<evidence type="ECO:0000256" key="1">
    <source>
        <dbReference type="ARBA" id="ARBA00022670"/>
    </source>
</evidence>
<organism evidence="10 11">
    <name type="scientific">Methylobacterium iners</name>
    <dbReference type="NCBI Taxonomy" id="418707"/>
    <lineage>
        <taxon>Bacteria</taxon>
        <taxon>Pseudomonadati</taxon>
        <taxon>Pseudomonadota</taxon>
        <taxon>Alphaproteobacteria</taxon>
        <taxon>Hyphomicrobiales</taxon>
        <taxon>Methylobacteriaceae</taxon>
        <taxon>Methylobacterium</taxon>
    </lineage>
</organism>
<dbReference type="PANTHER" id="PTHR22726:SF1">
    <property type="entry name" value="METALLOENDOPEPTIDASE OMA1, MITOCHONDRIAL"/>
    <property type="match status" value="1"/>
</dbReference>
<dbReference type="InterPro" id="IPR001915">
    <property type="entry name" value="Peptidase_M48"/>
</dbReference>
<evidence type="ECO:0000259" key="8">
    <source>
        <dbReference type="Pfam" id="PF01435"/>
    </source>
</evidence>
<feature type="transmembrane region" description="Helical" evidence="7">
    <location>
        <begin position="98"/>
        <end position="121"/>
    </location>
</feature>
<evidence type="ECO:0000256" key="6">
    <source>
        <dbReference type="RuleBase" id="RU003983"/>
    </source>
</evidence>
<feature type="domain" description="DUF7092" evidence="9">
    <location>
        <begin position="6"/>
        <end position="79"/>
    </location>
</feature>
<keyword evidence="5 6" id="KW-0482">Metalloprotease</keyword>
<dbReference type="EMBL" id="BPQP01000056">
    <property type="protein sequence ID" value="GJD96176.1"/>
    <property type="molecule type" value="Genomic_DNA"/>
</dbReference>